<dbReference type="Proteomes" id="UP000225277">
    <property type="component" value="Unassembled WGS sequence"/>
</dbReference>
<keyword evidence="1" id="KW-0378">Hydrolase</keyword>
<protein>
    <submittedName>
        <fullName evidence="3">Related to esterase/lipase</fullName>
    </submittedName>
</protein>
<evidence type="ECO:0000313" key="4">
    <source>
        <dbReference type="Proteomes" id="UP000225277"/>
    </source>
</evidence>
<dbReference type="EMBL" id="FJUY01000003">
    <property type="protein sequence ID" value="CZT16875.1"/>
    <property type="molecule type" value="Genomic_DNA"/>
</dbReference>
<dbReference type="RefSeq" id="XP_023623768.1">
    <property type="nucleotide sequence ID" value="XM_023768000.1"/>
</dbReference>
<sequence>MASLAKYGYLKASASIIRLGFRYSGSTPQPKPDEVLEIPSRDENRSIKTHVYNPAKNSTSRSTPVVVNFHGSGWILPAHGENDHYCRTITQNTDYKVLDVSYRLAPETPFPGAQNDCEDVLNYILANPDLYDSNRIVLSGFSAGGHTALVLASSVFPAKTFSKIILFYPPIDLTIVPSSRPSPDPDMGPLVPPKLLDLLQACYLQDASLDKKDHRISPAFAPLDGLPNEIAIFTAGADSLMPEVEVFVERLRTESDLSLTYRRFEKCSHAFDVSPKSGSVAEKAQKEAYSIVVTMLQR</sequence>
<dbReference type="OrthoDB" id="408631at2759"/>
<dbReference type="AlphaFoldDB" id="A0A2D3USS7"/>
<dbReference type="GeneID" id="35597923"/>
<dbReference type="SUPFAM" id="SSF53474">
    <property type="entry name" value="alpha/beta-Hydrolases"/>
    <property type="match status" value="1"/>
</dbReference>
<dbReference type="STRING" id="112498.A0A2D3USS7"/>
<keyword evidence="4" id="KW-1185">Reference proteome</keyword>
<evidence type="ECO:0000313" key="3">
    <source>
        <dbReference type="EMBL" id="CZT16875.1"/>
    </source>
</evidence>
<dbReference type="Pfam" id="PF07859">
    <property type="entry name" value="Abhydrolase_3"/>
    <property type="match status" value="1"/>
</dbReference>
<accession>A0A2D3USS7</accession>
<dbReference type="GO" id="GO:0016787">
    <property type="term" value="F:hydrolase activity"/>
    <property type="evidence" value="ECO:0007669"/>
    <property type="project" value="UniProtKB-KW"/>
</dbReference>
<proteinExistence type="predicted"/>
<evidence type="ECO:0000259" key="2">
    <source>
        <dbReference type="Pfam" id="PF07859"/>
    </source>
</evidence>
<dbReference type="InterPro" id="IPR029058">
    <property type="entry name" value="AB_hydrolase_fold"/>
</dbReference>
<dbReference type="InterPro" id="IPR013094">
    <property type="entry name" value="AB_hydrolase_3"/>
</dbReference>
<dbReference type="PANTHER" id="PTHR48081">
    <property type="entry name" value="AB HYDROLASE SUPERFAMILY PROTEIN C4A8.06C"/>
    <property type="match status" value="1"/>
</dbReference>
<dbReference type="Gene3D" id="3.40.50.1820">
    <property type="entry name" value="alpha/beta hydrolase"/>
    <property type="match status" value="1"/>
</dbReference>
<evidence type="ECO:0000256" key="1">
    <source>
        <dbReference type="ARBA" id="ARBA00022801"/>
    </source>
</evidence>
<name>A0A2D3USS7_9PEZI</name>
<feature type="domain" description="Alpha/beta hydrolase fold-3" evidence="2">
    <location>
        <begin position="66"/>
        <end position="271"/>
    </location>
</feature>
<gene>
    <name evidence="3" type="ORF">RCC_02710</name>
</gene>
<organism evidence="3 4">
    <name type="scientific">Ramularia collo-cygni</name>
    <dbReference type="NCBI Taxonomy" id="112498"/>
    <lineage>
        <taxon>Eukaryota</taxon>
        <taxon>Fungi</taxon>
        <taxon>Dikarya</taxon>
        <taxon>Ascomycota</taxon>
        <taxon>Pezizomycotina</taxon>
        <taxon>Dothideomycetes</taxon>
        <taxon>Dothideomycetidae</taxon>
        <taxon>Mycosphaerellales</taxon>
        <taxon>Mycosphaerellaceae</taxon>
        <taxon>Ramularia</taxon>
    </lineage>
</organism>
<dbReference type="InterPro" id="IPR050300">
    <property type="entry name" value="GDXG_lipolytic_enzyme"/>
</dbReference>
<reference evidence="3 4" key="1">
    <citation type="submission" date="2016-03" db="EMBL/GenBank/DDBJ databases">
        <authorList>
            <person name="Ploux O."/>
        </authorList>
    </citation>
    <scope>NUCLEOTIDE SEQUENCE [LARGE SCALE GENOMIC DNA]</scope>
    <source>
        <strain evidence="3 4">URUG2</strain>
    </source>
</reference>